<proteinExistence type="predicted"/>
<dbReference type="AlphaFoldDB" id="A0A252A5H7"/>
<protein>
    <submittedName>
        <fullName evidence="1">Uncharacterized protein</fullName>
    </submittedName>
</protein>
<sequence length="166" mass="16450">MSDSADITSSSSSGVHLVSSDVSIGNGAVWTDTELGDGGELFVEDGGLAVNTLVDKGDLTVDAGGVASGVTVTGNWNENGYFEVDGGTIADLTVKKQGWGIVNSGSINDVLVTSSGYIKIAALADNVTVSNGGGIEVDSTGVVRNLKVGPGGTFGIRPGEGGGSRA</sequence>
<dbReference type="InterPro" id="IPR012332">
    <property type="entry name" value="Autotransporter_pectin_lyase_C"/>
</dbReference>
<name>A0A252A5H7_9PROT</name>
<gene>
    <name evidence="1" type="ORF">HC62_12805</name>
</gene>
<evidence type="ECO:0000313" key="1">
    <source>
        <dbReference type="EMBL" id="OUI84820.1"/>
    </source>
</evidence>
<reference evidence="1 2" key="1">
    <citation type="submission" date="2014-06" db="EMBL/GenBank/DDBJ databases">
        <authorList>
            <person name="Ju J."/>
            <person name="Zhang J."/>
        </authorList>
    </citation>
    <scope>NUCLEOTIDE SEQUENCE [LARGE SCALE GENOMIC DNA]</scope>
    <source>
        <strain evidence="1">DmW_042</strain>
    </source>
</reference>
<dbReference type="RefSeq" id="WP_086641639.1">
    <property type="nucleotide sequence ID" value="NZ_JOMM01000043.1"/>
</dbReference>
<comment type="caution">
    <text evidence="1">The sequence shown here is derived from an EMBL/GenBank/DDBJ whole genome shotgun (WGS) entry which is preliminary data.</text>
</comment>
<accession>A0A252A5H7</accession>
<evidence type="ECO:0000313" key="2">
    <source>
        <dbReference type="Proteomes" id="UP000194565"/>
    </source>
</evidence>
<dbReference type="Gene3D" id="2.160.20.20">
    <property type="match status" value="1"/>
</dbReference>
<dbReference type="Proteomes" id="UP000194565">
    <property type="component" value="Unassembled WGS sequence"/>
</dbReference>
<organism evidence="1 2">
    <name type="scientific">Acetobacter tropicalis</name>
    <dbReference type="NCBI Taxonomy" id="104102"/>
    <lineage>
        <taxon>Bacteria</taxon>
        <taxon>Pseudomonadati</taxon>
        <taxon>Pseudomonadota</taxon>
        <taxon>Alphaproteobacteria</taxon>
        <taxon>Acetobacterales</taxon>
        <taxon>Acetobacteraceae</taxon>
        <taxon>Acetobacter</taxon>
    </lineage>
</organism>
<dbReference type="EMBL" id="JOMM01000043">
    <property type="protein sequence ID" value="OUI84820.1"/>
    <property type="molecule type" value="Genomic_DNA"/>
</dbReference>